<dbReference type="EnsemblMetazoa" id="LLOJ000855-RA">
    <property type="protein sequence ID" value="LLOJ000855-PA"/>
    <property type="gene ID" value="LLOJ000855"/>
</dbReference>
<dbReference type="Proteomes" id="UP000092461">
    <property type="component" value="Unassembled WGS sequence"/>
</dbReference>
<sequence length="51" mass="6070">MLVKVFGQKAPNKRAWEALLNFPPRLFFIMRGGKIKKKRSSSFILFYFFKS</sequence>
<reference evidence="1" key="1">
    <citation type="submission" date="2020-05" db="UniProtKB">
        <authorList>
            <consortium name="EnsemblMetazoa"/>
        </authorList>
    </citation>
    <scope>IDENTIFICATION</scope>
    <source>
        <strain evidence="1">Jacobina</strain>
    </source>
</reference>
<protein>
    <submittedName>
        <fullName evidence="1">Uncharacterized protein</fullName>
    </submittedName>
</protein>
<dbReference type="VEuPathDB" id="VectorBase:LLOJ000855"/>
<dbReference type="EMBL" id="AJWK01003382">
    <property type="status" value="NOT_ANNOTATED_CDS"/>
    <property type="molecule type" value="Genomic_DNA"/>
</dbReference>
<evidence type="ECO:0000313" key="1">
    <source>
        <dbReference type="EnsemblMetazoa" id="LLOJ000855-PA"/>
    </source>
</evidence>
<accession>A0A1B0CA82</accession>
<dbReference type="AlphaFoldDB" id="A0A1B0CA82"/>
<proteinExistence type="predicted"/>
<keyword evidence="2" id="KW-1185">Reference proteome</keyword>
<organism evidence="1 2">
    <name type="scientific">Lutzomyia longipalpis</name>
    <name type="common">Sand fly</name>
    <dbReference type="NCBI Taxonomy" id="7200"/>
    <lineage>
        <taxon>Eukaryota</taxon>
        <taxon>Metazoa</taxon>
        <taxon>Ecdysozoa</taxon>
        <taxon>Arthropoda</taxon>
        <taxon>Hexapoda</taxon>
        <taxon>Insecta</taxon>
        <taxon>Pterygota</taxon>
        <taxon>Neoptera</taxon>
        <taxon>Endopterygota</taxon>
        <taxon>Diptera</taxon>
        <taxon>Nematocera</taxon>
        <taxon>Psychodoidea</taxon>
        <taxon>Psychodidae</taxon>
        <taxon>Lutzomyia</taxon>
        <taxon>Lutzomyia</taxon>
    </lineage>
</organism>
<name>A0A1B0CA82_LUTLO</name>
<evidence type="ECO:0000313" key="2">
    <source>
        <dbReference type="Proteomes" id="UP000092461"/>
    </source>
</evidence>